<protein>
    <submittedName>
        <fullName evidence="4">Proline-rich acidic protein 1</fullName>
    </submittedName>
</protein>
<organism evidence="3 4">
    <name type="scientific">Phascolarctos cinereus</name>
    <name type="common">Koala</name>
    <dbReference type="NCBI Taxonomy" id="38626"/>
    <lineage>
        <taxon>Eukaryota</taxon>
        <taxon>Metazoa</taxon>
        <taxon>Chordata</taxon>
        <taxon>Craniata</taxon>
        <taxon>Vertebrata</taxon>
        <taxon>Euteleostomi</taxon>
        <taxon>Mammalia</taxon>
        <taxon>Metatheria</taxon>
        <taxon>Diprotodontia</taxon>
        <taxon>Phascolarctidae</taxon>
        <taxon>Phascolarctos</taxon>
    </lineage>
</organism>
<feature type="region of interest" description="Disordered" evidence="1">
    <location>
        <begin position="109"/>
        <end position="137"/>
    </location>
</feature>
<feature type="signal peptide" evidence="2">
    <location>
        <begin position="1"/>
        <end position="20"/>
    </location>
</feature>
<dbReference type="Proteomes" id="UP000515140">
    <property type="component" value="Unplaced"/>
</dbReference>
<dbReference type="PANTHER" id="PTHR37861:SF1">
    <property type="entry name" value="PROLINE-RICH ACIDIC PROTEIN 1"/>
    <property type="match status" value="1"/>
</dbReference>
<feature type="chain" id="PRO_5028183799" evidence="2">
    <location>
        <begin position="21"/>
        <end position="137"/>
    </location>
</feature>
<gene>
    <name evidence="4" type="primary">PRAP1</name>
</gene>
<dbReference type="PANTHER" id="PTHR37861">
    <property type="entry name" value="PROLINE-RICH ACIDIC PROTEIN 1"/>
    <property type="match status" value="1"/>
</dbReference>
<dbReference type="GeneID" id="110213906"/>
<dbReference type="InterPro" id="IPR027922">
    <property type="entry name" value="PRAP"/>
</dbReference>
<evidence type="ECO:0000256" key="1">
    <source>
        <dbReference type="SAM" id="MobiDB-lite"/>
    </source>
</evidence>
<evidence type="ECO:0000256" key="2">
    <source>
        <dbReference type="SAM" id="SignalP"/>
    </source>
</evidence>
<keyword evidence="2" id="KW-0732">Signal</keyword>
<accession>A0A6P5KWC5</accession>
<proteinExistence type="predicted"/>
<keyword evidence="3" id="KW-1185">Reference proteome</keyword>
<feature type="compositionally biased region" description="Basic and acidic residues" evidence="1">
    <location>
        <begin position="126"/>
        <end position="137"/>
    </location>
</feature>
<evidence type="ECO:0000313" key="3">
    <source>
        <dbReference type="Proteomes" id="UP000515140"/>
    </source>
</evidence>
<evidence type="ECO:0000313" key="4">
    <source>
        <dbReference type="RefSeq" id="XP_020850123.1"/>
    </source>
</evidence>
<dbReference type="AlphaFoldDB" id="A0A6P5KWC5"/>
<dbReference type="InParanoid" id="A0A6P5KWC5"/>
<name>A0A6P5KWC5_PHACI</name>
<feature type="region of interest" description="Disordered" evidence="1">
    <location>
        <begin position="33"/>
        <end position="60"/>
    </location>
</feature>
<dbReference type="CTD" id="118471"/>
<dbReference type="KEGG" id="pcw:110213906"/>
<dbReference type="RefSeq" id="XP_020850123.1">
    <property type="nucleotide sequence ID" value="XM_020994464.1"/>
</dbReference>
<dbReference type="Pfam" id="PF15314">
    <property type="entry name" value="PRAP"/>
    <property type="match status" value="1"/>
</dbReference>
<reference evidence="4" key="1">
    <citation type="submission" date="2025-08" db="UniProtKB">
        <authorList>
            <consortium name="RefSeq"/>
        </authorList>
    </citation>
    <scope>IDENTIFICATION</scope>
    <source>
        <tissue evidence="4">Spleen</tissue>
    </source>
</reference>
<sequence length="137" mass="16116">MKRLILLASLAVLLLQVVHGASKYQVLMNAKRKDSFSEENPNKQLNLGPKAVEQSEKDNLLTEPRRELFTDWEENQDTDILRRFRNLMQLPEEDRDVLYHSRSTEDIIGEPKMLRKPSYEVLQGPEEDRDHIYHAED</sequence>